<dbReference type="InterPro" id="IPR013783">
    <property type="entry name" value="Ig-like_fold"/>
</dbReference>
<dbReference type="Proteomes" id="UP000008144">
    <property type="component" value="Chromosome 10"/>
</dbReference>
<evidence type="ECO:0000256" key="9">
    <source>
        <dbReference type="ARBA" id="ARBA00023136"/>
    </source>
</evidence>
<organism evidence="14 15">
    <name type="scientific">Ciona intestinalis</name>
    <name type="common">Transparent sea squirt</name>
    <name type="synonym">Ascidia intestinalis</name>
    <dbReference type="NCBI Taxonomy" id="7719"/>
    <lineage>
        <taxon>Eukaryota</taxon>
        <taxon>Metazoa</taxon>
        <taxon>Chordata</taxon>
        <taxon>Tunicata</taxon>
        <taxon>Ascidiacea</taxon>
        <taxon>Phlebobranchia</taxon>
        <taxon>Cionidae</taxon>
        <taxon>Ciona</taxon>
    </lineage>
</organism>
<dbReference type="PANTHER" id="PTHR46769:SF2">
    <property type="entry name" value="FIBROCYSTIN-L ISOFORM 2 PRECURSOR-RELATED"/>
    <property type="match status" value="1"/>
</dbReference>
<keyword evidence="15" id="KW-1185">Reference proteome</keyword>
<dbReference type="InterPro" id="IPR037524">
    <property type="entry name" value="PA14/GLEYA"/>
</dbReference>
<keyword evidence="5" id="KW-0812">Transmembrane</keyword>
<dbReference type="SMART" id="SM00710">
    <property type="entry name" value="PbH1"/>
    <property type="match status" value="8"/>
</dbReference>
<dbReference type="Gene3D" id="2.160.20.10">
    <property type="entry name" value="Single-stranded right-handed beta-helix, Pectin lyase-like"/>
    <property type="match status" value="1"/>
</dbReference>
<evidence type="ECO:0000313" key="15">
    <source>
        <dbReference type="Proteomes" id="UP000008144"/>
    </source>
</evidence>
<dbReference type="STRING" id="7719.ENSCINP00000016814"/>
<keyword evidence="7" id="KW-0677">Repeat</keyword>
<reference evidence="14" key="4">
    <citation type="submission" date="2025-09" db="UniProtKB">
        <authorList>
            <consortium name="Ensembl"/>
        </authorList>
    </citation>
    <scope>IDENTIFICATION</scope>
</reference>
<dbReference type="Pfam" id="PF01833">
    <property type="entry name" value="TIG"/>
    <property type="match status" value="12"/>
</dbReference>
<dbReference type="CDD" id="cd00102">
    <property type="entry name" value="IPT"/>
    <property type="match status" value="2"/>
</dbReference>
<dbReference type="PANTHER" id="PTHR46769">
    <property type="entry name" value="POLYCYSTIC KIDNEY AND HEPATIC DISEASE 1 (AUTOSOMAL RECESSIVE)-LIKE 1"/>
    <property type="match status" value="1"/>
</dbReference>
<dbReference type="InterPro" id="IPR052387">
    <property type="entry name" value="Fibrocystin"/>
</dbReference>
<proteinExistence type="predicted"/>
<keyword evidence="8" id="KW-1133">Transmembrane helix</keyword>
<dbReference type="FunFam" id="2.60.40.10:FF:003462">
    <property type="match status" value="1"/>
</dbReference>
<dbReference type="SUPFAM" id="SSF49503">
    <property type="entry name" value="Cupredoxins"/>
    <property type="match status" value="1"/>
</dbReference>
<dbReference type="InterPro" id="IPR055401">
    <property type="entry name" value="CEMIP_beta-hel_dom"/>
</dbReference>
<dbReference type="HOGENOM" id="CLU_000057_1_0_1"/>
<keyword evidence="9" id="KW-0472">Membrane</keyword>
<dbReference type="FunFam" id="2.60.40.10:FF:002972">
    <property type="entry name" value="fibrocystin-L-like isoform X1"/>
    <property type="match status" value="1"/>
</dbReference>
<evidence type="ECO:0000256" key="8">
    <source>
        <dbReference type="ARBA" id="ARBA00022989"/>
    </source>
</evidence>
<keyword evidence="4" id="KW-1003">Cell membrane</keyword>
<evidence type="ECO:0000256" key="7">
    <source>
        <dbReference type="ARBA" id="ARBA00022737"/>
    </source>
</evidence>
<keyword evidence="10" id="KW-0325">Glycoprotein</keyword>
<feature type="domain" description="G8" evidence="12">
    <location>
        <begin position="3018"/>
        <end position="3153"/>
    </location>
</feature>
<keyword evidence="6" id="KW-0732">Signal</keyword>
<reference evidence="15" key="1">
    <citation type="journal article" date="2002" name="Science">
        <title>The draft genome of Ciona intestinalis: insights into chordate and vertebrate origins.</title>
        <authorList>
            <person name="Dehal P."/>
            <person name="Satou Y."/>
            <person name="Campbell R.K."/>
            <person name="Chapman J."/>
            <person name="Degnan B."/>
            <person name="De Tomaso A."/>
            <person name="Davidson B."/>
            <person name="Di Gregorio A."/>
            <person name="Gelpke M."/>
            <person name="Goodstein D.M."/>
            <person name="Harafuji N."/>
            <person name="Hastings K.E."/>
            <person name="Ho I."/>
            <person name="Hotta K."/>
            <person name="Huang W."/>
            <person name="Kawashima T."/>
            <person name="Lemaire P."/>
            <person name="Martinez D."/>
            <person name="Meinertzhagen I.A."/>
            <person name="Necula S."/>
            <person name="Nonaka M."/>
            <person name="Putnam N."/>
            <person name="Rash S."/>
            <person name="Saiga H."/>
            <person name="Satake M."/>
            <person name="Terry A."/>
            <person name="Yamada L."/>
            <person name="Wang H.G."/>
            <person name="Awazu S."/>
            <person name="Azumi K."/>
            <person name="Boore J."/>
            <person name="Branno M."/>
            <person name="Chin-Bow S."/>
            <person name="DeSantis R."/>
            <person name="Doyle S."/>
            <person name="Francino P."/>
            <person name="Keys D.N."/>
            <person name="Haga S."/>
            <person name="Hayashi H."/>
            <person name="Hino K."/>
            <person name="Imai K.S."/>
            <person name="Inaba K."/>
            <person name="Kano S."/>
            <person name="Kobayashi K."/>
            <person name="Kobayashi M."/>
            <person name="Lee B.I."/>
            <person name="Makabe K.W."/>
            <person name="Manohar C."/>
            <person name="Matassi G."/>
            <person name="Medina M."/>
            <person name="Mochizuki Y."/>
            <person name="Mount S."/>
            <person name="Morishita T."/>
            <person name="Miura S."/>
            <person name="Nakayama A."/>
            <person name="Nishizaka S."/>
            <person name="Nomoto H."/>
            <person name="Ohta F."/>
            <person name="Oishi K."/>
            <person name="Rigoutsos I."/>
            <person name="Sano M."/>
            <person name="Sasaki A."/>
            <person name="Sasakura Y."/>
            <person name="Shoguchi E."/>
            <person name="Shin-i T."/>
            <person name="Spagnuolo A."/>
            <person name="Stainier D."/>
            <person name="Suzuki M.M."/>
            <person name="Tassy O."/>
            <person name="Takatori N."/>
            <person name="Tokuoka M."/>
            <person name="Yagi K."/>
            <person name="Yoshizaki F."/>
            <person name="Wada S."/>
            <person name="Zhang C."/>
            <person name="Hyatt P.D."/>
            <person name="Larimer F."/>
            <person name="Detter C."/>
            <person name="Doggett N."/>
            <person name="Glavina T."/>
            <person name="Hawkins T."/>
            <person name="Richardson P."/>
            <person name="Lucas S."/>
            <person name="Kohara Y."/>
            <person name="Levine M."/>
            <person name="Satoh N."/>
            <person name="Rokhsar D.S."/>
        </authorList>
    </citation>
    <scope>NUCLEOTIDE SEQUENCE [LARGE SCALE GENOMIC DNA]</scope>
</reference>
<dbReference type="InterPro" id="IPR006626">
    <property type="entry name" value="PbH1"/>
</dbReference>
<evidence type="ECO:0000256" key="2">
    <source>
        <dbReference type="ARBA" id="ARBA00004236"/>
    </source>
</evidence>
<dbReference type="OMA" id="RSFPQKM"/>
<evidence type="ECO:0000256" key="4">
    <source>
        <dbReference type="ARBA" id="ARBA00022475"/>
    </source>
</evidence>
<evidence type="ECO:0000256" key="10">
    <source>
        <dbReference type="ARBA" id="ARBA00023180"/>
    </source>
</evidence>
<evidence type="ECO:0000256" key="3">
    <source>
        <dbReference type="ARBA" id="ARBA00004316"/>
    </source>
</evidence>
<evidence type="ECO:0000256" key="11">
    <source>
        <dbReference type="ARBA" id="ARBA00023273"/>
    </source>
</evidence>
<dbReference type="SMART" id="SM00429">
    <property type="entry name" value="IPT"/>
    <property type="match status" value="11"/>
</dbReference>
<dbReference type="InterPro" id="IPR008972">
    <property type="entry name" value="Cupredoxin"/>
</dbReference>
<feature type="domain" description="PA14" evidence="13">
    <location>
        <begin position="303"/>
        <end position="458"/>
    </location>
</feature>
<dbReference type="FunFam" id="2.60.40.10:FF:002573">
    <property type="entry name" value="fibrocystin-L-like isoform X1"/>
    <property type="match status" value="1"/>
</dbReference>
<evidence type="ECO:0000256" key="1">
    <source>
        <dbReference type="ARBA" id="ARBA00004167"/>
    </source>
</evidence>
<feature type="domain" description="G8" evidence="12">
    <location>
        <begin position="2152"/>
        <end position="2273"/>
    </location>
</feature>
<keyword evidence="11" id="KW-0966">Cell projection</keyword>
<evidence type="ECO:0000259" key="13">
    <source>
        <dbReference type="PROSITE" id="PS51820"/>
    </source>
</evidence>
<dbReference type="SUPFAM" id="SSF81296">
    <property type="entry name" value="E set domains"/>
    <property type="match status" value="12"/>
</dbReference>
<dbReference type="FunFam" id="2.160.20.10:FF:000070">
    <property type="entry name" value="PKHD1 like 1"/>
    <property type="match status" value="1"/>
</dbReference>
<dbReference type="GeneTree" id="ENSGT00940000157594"/>
<dbReference type="GO" id="GO:0005886">
    <property type="term" value="C:plasma membrane"/>
    <property type="evidence" value="ECO:0007669"/>
    <property type="project" value="UniProtKB-SubCell"/>
</dbReference>
<dbReference type="InterPro" id="IPR012334">
    <property type="entry name" value="Pectin_lyas_fold"/>
</dbReference>
<dbReference type="SUPFAM" id="SSF51126">
    <property type="entry name" value="Pectin lyase-like"/>
    <property type="match status" value="2"/>
</dbReference>
<reference evidence="14" key="3">
    <citation type="submission" date="2025-08" db="UniProtKB">
        <authorList>
            <consortium name="Ensembl"/>
        </authorList>
    </citation>
    <scope>IDENTIFICATION</scope>
</reference>
<dbReference type="EMBL" id="EAAA01000516">
    <property type="status" value="NOT_ANNOTATED_CDS"/>
    <property type="molecule type" value="Genomic_DNA"/>
</dbReference>
<dbReference type="GO" id="GO:0042995">
    <property type="term" value="C:cell projection"/>
    <property type="evidence" value="ECO:0007669"/>
    <property type="project" value="UniProtKB-SubCell"/>
</dbReference>
<sequence>KVRSVSPRYVGNGGAVRVTVFGEGFLESEPNFAGGDDPNAVKVYFIDSHSQYECDVGKEGSTKDKIICYTRPMPQGNFFVKVVSGNEVAYETNCNNNPQHSYCTMRTYSFIHITDRICAPSAYAPGDLIQVYGRIVTQAYGSNNQTILNGRDTSFRRVYVNGHSCELINPDTQDFYSIKLTSETSIYGTFHCQPLGTYIGYSNMSFILTNSFGRSVPHKALYQVSGTDTVHMIQTYAEITGISPKVGSAAGGTHLTITGKHFDRSTKVLVGGVPCKITNNSITATSLTCVTGPSPNRKPYRYSGSRGIYMRWWNETSVGSTSVGTIFSLHENKSDYRGQHIIQQAGYQWNYDDDFAGLFEGIFVAPQTDNYKFYFKSDDAGQVHFHCGELLENETFAIVSSRYRPSYFHSHLQSDWISMKKGQQCYFKAAVVDWHGQGNMYIAAHRQKTTLTAKQSNQVFNEKQRIDFEATKQAEKQKISFNSWNVESGVEEKQTVRVVCTQSCSNSQFRLIYNGMKSTFFSYQVSRSAFESELRSVVGISGQTVKVTKTDITNGKEFVITFKGKGGDYPPITYEVRSNENMQVTVSETVKGVPDFKTFSIKMGSRISHPITNNASGEVLQTELMKLVSAHCSPTLLPSGSSVAALFNYEDGDITEGLAGQIKRDVVPFCGRGSLLNPSYIYKSGTTAHVSWEKHRDFSILTYPKICFAHRGIFKPEIGVTGSFQYTDNEGRPKTQTTTKKLSISVTMSKTTWTYSCFDFSTLLQVHYPSLVSASIREIYLYQVENFYIDALYIGKNNILPNGVAASDLRVAPALATGEPISNIVVQKMEPLPVYDVTIETYNCGHMVPLFMLAYSSPTSQSSIKVENKWSNGNNGSICRVVEATPPMRGTFDLTHISADGFQETLKNIQVNTTVLHFQNLLESLQGFGKAKVEKSGSCHEIDYTIEWLTNGGSKTLLQINTTNILGAPDLVGSVRKISYGGIFHAPIPGEMLRLPYKEPQVEVLVNNIPSLCTGNCGFMFSADHTPMVQSFTPNTVKWSSGTVVSISGSKFGTPSTANVTVQIGNAACVITSHTDTQLQCQISNGPAGSHHLNVLVHGLGRAAINKNISNQFNLTANLISIYPDTGFTSGGALLNLTGTGFIETYKVYVGANECVVNKTERFASRHILCVIPPGTVSTVDVSVKDMNGNIVTTLPSAFTYSNANLPVLTLISPTTSTVIGGSTLNITGRNLGSTISDVVITIAGKVCSITTWTSTYIQCKLPSLPHGVHQVNVLVKEIGIADLKQNNISGISYTFAVDQLSPQHGSIHGGSIITISGQGFVNDPALNILLGNHSKCNVQSVTSNMIQCKIGSLARTHFINNNGIHPVYGSGFAWNPQVLRINVGDKVVWRWNIQGTPNNGWGIRVFSTAGPDGEEYDNVGFNSGPTKTQNGYYEYKFVQPGTYHAFSGYINGNDNTVLMRGTIHVTEKIQHFPLHVKLRGISAHVGAAKAHRQKRATSCTALNKVPGCVPSGTTVDNSLIFVSGEACYTPTVLSTSPQSGTIDTVVTITGSGFAQNECANSVMIGNYPCEVLTSSSTEIRCSPKPTNMTLIGTLYQVKVTVNNLGEASVDDKHRFALVPNIKSVVPVSGSMQGGTKLTVTGFGFYTLTPLNRVSISGTPCMVQQSTSHQLTCVTSAVNQETSANITFSRSPYISTCTGSCLFSYLASMTPTVTSITPNTVNQSDTTITIVGSDFSNDKSTVSVTVGSRQCNVTTSSSSLVKCTLDFLPFGAHTVKLTVNTKGYAAFNPTSLNMITSVPRASITPVSGSIEGGNEIMFSGNGFMVEGLTVTIDGKACPIKQPIMNHQFSCVAPRVGTTKEVNVVISPSGFPVLKYTYNAELTALATSIQPSEGVPGEMVTITGTRLNNTNISVFIGDSICVTTFQNFTHIQCTVPSHRGGTFPVKLLDSVTGFATSNLMFTVTLNITSVTPMSGGFAGGVKLALTGLGFDETMQIKVCDNMCHLNASAVTRTNVECILETDNLEKTSFEVDKSCPVTVTVGDTSSVATSNFTYTASQTPKVESVTPVRGGTGGGVNITIVGTGFTTDKSSVKVSIAGVVCTVLHSTETNIVCQTEPSSKSTSAFVEVSIVGKGLAINKNAQFQYVDLWSSIYTWGGLSPPTTGDLVVVKKGQTVVLDVNTPVLKLLLIQGGKLIFDEKNIELQAEYILITDGGVLQIGTEEKAFEHKAIITLHGHLRAKELPIYGAKKVLGVRNGTLDLHGKHIPITWTHLSQTSSVGSTTLNLDDAVTWNVGDTIVVATTGHRHSQKETETFKITNISANKKVLTVEPPLKYEHIAVAQTFGDGTLVETKAEVGLLTRNIVIRGSKHLGWTDVIPECEEGFNTGEFATQTCFQGRFGEEEGSDEFGATIMLHPREQGSGVVKARIEFVEITEAGQAFRLGRYPIHFHLMGNVRNGVKINNYVRGCAIHKTFNRAVTVHGTHNLLVEHNVVYDVKGGALFIEDGVEIGNVLQYNLILFCKQSTSLQNDDITPAAIWATNPNNTIQHNAMAGGTHFGVWYRMRSRPDGPSYDPQYCPRHIPLGVFLNNTVHSQGWFGVWTFQVWYPKKAGSCWNNEPEPADIGSMLVWNCEKGAELVNAGAIRFHNALMVNNEKAGLEVKQIGDKNVKWGQAGLYNSKIIARGLVSKSGKYIIFCGEKTHSGVVLPYSEAFGVHNVTFINFDQNTAVFAGTTITGTCASFCGGYPYKMSGIKYLNSPNKARFRRWAHEMVIYDLDGSVTETNQPKVITPSNPSLPPSCVESASFSVGFKGSVCPGNLKFHRLAWNKPLPSSLEAKDVNLTTSYGTTTIPFKKKGMTHKLGWTATVITGESYVWTFVDAQHISNISYKAGFYSFETSDCVIMSHKLTQKPDRVQVYKGLARNGSTSMVTCAANKNGDFFFDANEKELFYVVSGSDAVSRKKRSASPNAKDRSVLFDSYRCFYKDCIIPKGTGSNTVDLKRERPSDAVFWSNVESWRDADEGWGGNDGGGSYSLPKNGAKIKIKTGVWMVADIDFPDMTELWIEGTLELDGNQKADGTYKKFTLQATHIIITGRLIIGWEDDKFVGEANIILKGDVNTPEYKPSAQINMGAKAIGVFGGLDLHGRRRDVVWTKLAQAANAGDSTVVLSQAVEWEAGEEIMVTSTSFDPWETETFKIQSISSDKLTLTLNTTLKFTHLAYSVSYTNHAGASNTYKLNAEVGLLSRNIKIIGQDYNNLYKESFGARLLVGTYQNRTGTEFRGFARIEDVEFYHTGQEGHIDNYDPRFSLAFLRTGTVDNEFKPSYVRRNSFHHGFNSAIGVFGAKGVPITNNVIHHTVGPAIKVEGENHRIEKNLAAICRTRSVYQDRNEIDIVLWKAAIEINEGTNIMMFGNVVAGSERAGYRIDGEECSTARFQPSVHGGLDSNEARAVMQGIWMNKDGFFTCSRITNFNVHKAFEAGIYYQGRGSVEVVNALITDSTVGLSTLFIGPASKSHGFAAKYAIVKKSTFVAVSKPGW</sequence>
<dbReference type="Ensembl" id="ENSCINT00000016814.3">
    <property type="protein sequence ID" value="ENSCINP00000016814.3"/>
    <property type="gene ID" value="ENSCING00000008228.3"/>
</dbReference>
<evidence type="ECO:0000256" key="6">
    <source>
        <dbReference type="ARBA" id="ARBA00022729"/>
    </source>
</evidence>
<dbReference type="InParanoid" id="F6R5F9"/>
<dbReference type="PROSITE" id="PS51820">
    <property type="entry name" value="PA14"/>
    <property type="match status" value="1"/>
</dbReference>
<dbReference type="Pfam" id="PF10162">
    <property type="entry name" value="G8"/>
    <property type="match status" value="2"/>
</dbReference>
<dbReference type="Gene3D" id="2.60.40.10">
    <property type="entry name" value="Immunoglobulins"/>
    <property type="match status" value="13"/>
</dbReference>
<comment type="subcellular location">
    <subcellularLocation>
        <location evidence="2">Cell membrane</location>
    </subcellularLocation>
    <subcellularLocation>
        <location evidence="3">Cell projection</location>
    </subcellularLocation>
    <subcellularLocation>
        <location evidence="1">Membrane</location>
        <topology evidence="1">Single-pass membrane protein</topology>
    </subcellularLocation>
</comment>
<evidence type="ECO:0000313" key="14">
    <source>
        <dbReference type="Ensembl" id="ENSCINP00000016814.3"/>
    </source>
</evidence>
<dbReference type="InterPro" id="IPR014756">
    <property type="entry name" value="Ig_E-set"/>
</dbReference>
<dbReference type="InterPro" id="IPR019316">
    <property type="entry name" value="G8_domain"/>
</dbReference>
<protein>
    <recommendedName>
        <fullName evidence="16">Fibrocystin-L</fullName>
    </recommendedName>
</protein>
<accession>F6R5F9</accession>
<name>F6R5F9_CIOIN</name>
<dbReference type="Pfam" id="PF24606">
    <property type="entry name" value="CEMIP_beta-hel"/>
    <property type="match status" value="2"/>
</dbReference>
<dbReference type="PROSITE" id="PS51484">
    <property type="entry name" value="G8"/>
    <property type="match status" value="2"/>
</dbReference>
<reference evidence="14" key="2">
    <citation type="journal article" date="2008" name="Genome Biol.">
        <title>Improved genome assembly and evidence-based global gene model set for the chordate Ciona intestinalis: new insight into intron and operon populations.</title>
        <authorList>
            <person name="Satou Y."/>
            <person name="Mineta K."/>
            <person name="Ogasawara M."/>
            <person name="Sasakura Y."/>
            <person name="Shoguchi E."/>
            <person name="Ueno K."/>
            <person name="Yamada L."/>
            <person name="Matsumoto J."/>
            <person name="Wasserscheid J."/>
            <person name="Dewar K."/>
            <person name="Wiley G.B."/>
            <person name="Macmil S.L."/>
            <person name="Roe B.A."/>
            <person name="Zeller R.W."/>
            <person name="Hastings K.E."/>
            <person name="Lemaire P."/>
            <person name="Lindquist E."/>
            <person name="Endo T."/>
            <person name="Hotta K."/>
            <person name="Inaba K."/>
        </authorList>
    </citation>
    <scope>NUCLEOTIDE SEQUENCE [LARGE SCALE GENOMIC DNA]</scope>
    <source>
        <strain evidence="14">wild type</strain>
    </source>
</reference>
<evidence type="ECO:0008006" key="16">
    <source>
        <dbReference type="Google" id="ProtNLM"/>
    </source>
</evidence>
<dbReference type="FunFam" id="2.60.40.10:FF:001195">
    <property type="entry name" value="PKHD1 like 1"/>
    <property type="match status" value="1"/>
</dbReference>
<dbReference type="CDD" id="cd00603">
    <property type="entry name" value="IPT_PCSR"/>
    <property type="match status" value="9"/>
</dbReference>
<dbReference type="Gene3D" id="2.60.40.420">
    <property type="entry name" value="Cupredoxins - blue copper proteins"/>
    <property type="match status" value="1"/>
</dbReference>
<evidence type="ECO:0000256" key="5">
    <source>
        <dbReference type="ARBA" id="ARBA00022692"/>
    </source>
</evidence>
<dbReference type="InterPro" id="IPR011050">
    <property type="entry name" value="Pectin_lyase_fold/virulence"/>
</dbReference>
<dbReference type="InterPro" id="IPR002909">
    <property type="entry name" value="IPT_dom"/>
</dbReference>
<dbReference type="SMART" id="SM01225">
    <property type="entry name" value="G8"/>
    <property type="match status" value="2"/>
</dbReference>
<evidence type="ECO:0000259" key="12">
    <source>
        <dbReference type="PROSITE" id="PS51484"/>
    </source>
</evidence>